<comment type="similarity">
    <text evidence="3">Belongs to the WhiB family.</text>
</comment>
<evidence type="ECO:0000256" key="4">
    <source>
        <dbReference type="ARBA" id="ARBA00022485"/>
    </source>
</evidence>
<dbReference type="PANTHER" id="PTHR38839">
    <property type="entry name" value="TRANSCRIPTIONAL REGULATOR WHID-RELATED"/>
    <property type="match status" value="1"/>
</dbReference>
<keyword evidence="5" id="KW-0479">Metal-binding</keyword>
<keyword evidence="15" id="KW-1185">Reference proteome</keyword>
<name>A0ABQ2DV90_9MICC</name>
<evidence type="ECO:0000259" key="13">
    <source>
        <dbReference type="PROSITE" id="PS51674"/>
    </source>
</evidence>
<dbReference type="Pfam" id="PF02467">
    <property type="entry name" value="Whib"/>
    <property type="match status" value="1"/>
</dbReference>
<evidence type="ECO:0000256" key="7">
    <source>
        <dbReference type="ARBA" id="ARBA00023014"/>
    </source>
</evidence>
<sequence length="110" mass="12360">MVERGWRSITKQSEGKTSDSGHWMDQAKCKDWDFKKNGDPFFPVSSDEKAAADALAVCADCPVILACQEYSMDKEITRQHGVFGGTIPKARISHARRTSRKRRQAQEAQS</sequence>
<evidence type="ECO:0000313" key="15">
    <source>
        <dbReference type="Proteomes" id="UP000606115"/>
    </source>
</evidence>
<feature type="region of interest" description="Disordered" evidence="12">
    <location>
        <begin position="1"/>
        <end position="24"/>
    </location>
</feature>
<evidence type="ECO:0000256" key="11">
    <source>
        <dbReference type="ARBA" id="ARBA00023163"/>
    </source>
</evidence>
<protein>
    <recommendedName>
        <fullName evidence="13">4Fe-4S Wbl-type domain-containing protein</fullName>
    </recommendedName>
</protein>
<evidence type="ECO:0000256" key="9">
    <source>
        <dbReference type="ARBA" id="ARBA00023125"/>
    </source>
</evidence>
<keyword evidence="4" id="KW-0004">4Fe-4S</keyword>
<dbReference type="InterPro" id="IPR003482">
    <property type="entry name" value="Whib"/>
</dbReference>
<dbReference type="Proteomes" id="UP000606115">
    <property type="component" value="Unassembled WGS sequence"/>
</dbReference>
<keyword evidence="8" id="KW-0805">Transcription regulation</keyword>
<gene>
    <name evidence="14" type="ORF">GCM10007173_36880</name>
</gene>
<dbReference type="PROSITE" id="PS51674">
    <property type="entry name" value="4FE4S_WBL"/>
    <property type="match status" value="1"/>
</dbReference>
<dbReference type="EMBL" id="BMKX01000015">
    <property type="protein sequence ID" value="GGJ74519.1"/>
    <property type="molecule type" value="Genomic_DNA"/>
</dbReference>
<feature type="region of interest" description="Disordered" evidence="12">
    <location>
        <begin position="89"/>
        <end position="110"/>
    </location>
</feature>
<keyword evidence="10" id="KW-1015">Disulfide bond</keyword>
<keyword evidence="7" id="KW-0411">Iron-sulfur</keyword>
<comment type="caution">
    <text evidence="14">The sequence shown here is derived from an EMBL/GenBank/DDBJ whole genome shotgun (WGS) entry which is preliminary data.</text>
</comment>
<dbReference type="RefSeq" id="WP_188687484.1">
    <property type="nucleotide sequence ID" value="NZ_BMKX01000015.1"/>
</dbReference>
<dbReference type="InterPro" id="IPR034768">
    <property type="entry name" value="4FE4S_WBL"/>
</dbReference>
<organism evidence="14 15">
    <name type="scientific">Glutamicibacter ardleyensis</name>
    <dbReference type="NCBI Taxonomy" id="225894"/>
    <lineage>
        <taxon>Bacteria</taxon>
        <taxon>Bacillati</taxon>
        <taxon>Actinomycetota</taxon>
        <taxon>Actinomycetes</taxon>
        <taxon>Micrococcales</taxon>
        <taxon>Micrococcaceae</taxon>
        <taxon>Glutamicibacter</taxon>
    </lineage>
</organism>
<comment type="cofactor">
    <cofactor evidence="1">
        <name>[4Fe-4S] cluster</name>
        <dbReference type="ChEBI" id="CHEBI:49883"/>
    </cofactor>
</comment>
<reference evidence="15" key="1">
    <citation type="journal article" date="2019" name="Int. J. Syst. Evol. Microbiol.">
        <title>The Global Catalogue of Microorganisms (GCM) 10K type strain sequencing project: providing services to taxonomists for standard genome sequencing and annotation.</title>
        <authorList>
            <consortium name="The Broad Institute Genomics Platform"/>
            <consortium name="The Broad Institute Genome Sequencing Center for Infectious Disease"/>
            <person name="Wu L."/>
            <person name="Ma J."/>
        </authorList>
    </citation>
    <scope>NUCLEOTIDE SEQUENCE [LARGE SCALE GENOMIC DNA]</scope>
    <source>
        <strain evidence="15">CGMCC 1.3685</strain>
    </source>
</reference>
<evidence type="ECO:0000256" key="6">
    <source>
        <dbReference type="ARBA" id="ARBA00023004"/>
    </source>
</evidence>
<evidence type="ECO:0000256" key="3">
    <source>
        <dbReference type="ARBA" id="ARBA00006597"/>
    </source>
</evidence>
<evidence type="ECO:0000256" key="1">
    <source>
        <dbReference type="ARBA" id="ARBA00001966"/>
    </source>
</evidence>
<feature type="compositionally biased region" description="Basic residues" evidence="12">
    <location>
        <begin position="91"/>
        <end position="103"/>
    </location>
</feature>
<evidence type="ECO:0000256" key="12">
    <source>
        <dbReference type="SAM" id="MobiDB-lite"/>
    </source>
</evidence>
<keyword evidence="9" id="KW-0238">DNA-binding</keyword>
<evidence type="ECO:0000256" key="5">
    <source>
        <dbReference type="ARBA" id="ARBA00022723"/>
    </source>
</evidence>
<keyword evidence="11" id="KW-0804">Transcription</keyword>
<proteinExistence type="inferred from homology"/>
<evidence type="ECO:0000256" key="2">
    <source>
        <dbReference type="ARBA" id="ARBA00004496"/>
    </source>
</evidence>
<feature type="domain" description="4Fe-4S Wbl-type" evidence="13">
    <location>
        <begin position="28"/>
        <end position="93"/>
    </location>
</feature>
<evidence type="ECO:0000256" key="10">
    <source>
        <dbReference type="ARBA" id="ARBA00023157"/>
    </source>
</evidence>
<keyword evidence="6" id="KW-0408">Iron</keyword>
<dbReference type="GeneID" id="303306010"/>
<dbReference type="PANTHER" id="PTHR38839:SF6">
    <property type="entry name" value="TRANSCRIPTIONAL REGULATOR WHIB1"/>
    <property type="match status" value="1"/>
</dbReference>
<comment type="subcellular location">
    <subcellularLocation>
        <location evidence="2">Cytoplasm</location>
    </subcellularLocation>
</comment>
<accession>A0ABQ2DV90</accession>
<evidence type="ECO:0000256" key="8">
    <source>
        <dbReference type="ARBA" id="ARBA00023015"/>
    </source>
</evidence>
<evidence type="ECO:0000313" key="14">
    <source>
        <dbReference type="EMBL" id="GGJ74519.1"/>
    </source>
</evidence>